<dbReference type="InterPro" id="IPR029058">
    <property type="entry name" value="AB_hydrolase_fold"/>
</dbReference>
<name>A0ABQ3NCE3_9BACI</name>
<dbReference type="InterPro" id="IPR051049">
    <property type="entry name" value="Dienelactone_hydrolase-like"/>
</dbReference>
<sequence>MIQIQNKQEKLIIVVHEIYGMNQFMESVCKRLSEQGDFDMICPNLLGSPQPYDYFEEEAAYRHFMENVGFTHASQKIKDILSDVKNEYQQIFIVGFSVGATVAWLCSEEDGLTGIVGYYGSRIRDFKEITPQSPVILFFPQVENSFDVDALISYLDGKNVEIHKFKGKHGFSDPFSPNYDAVLAETAFAKLLNFLEKEKN</sequence>
<feature type="domain" description="Dienelactone hydrolase" evidence="1">
    <location>
        <begin position="6"/>
        <end position="197"/>
    </location>
</feature>
<gene>
    <name evidence="2" type="ORF">AM1BK_51230</name>
</gene>
<dbReference type="RefSeq" id="WP_191277223.1">
    <property type="nucleotide sequence ID" value="NZ_BNDS01000048.1"/>
</dbReference>
<dbReference type="SUPFAM" id="SSF53474">
    <property type="entry name" value="alpha/beta-Hydrolases"/>
    <property type="match status" value="1"/>
</dbReference>
<evidence type="ECO:0000313" key="2">
    <source>
        <dbReference type="EMBL" id="GHI01581.1"/>
    </source>
</evidence>
<dbReference type="PANTHER" id="PTHR46623">
    <property type="entry name" value="CARBOXYMETHYLENEBUTENOLIDASE-RELATED"/>
    <property type="match status" value="1"/>
</dbReference>
<organism evidence="2 3">
    <name type="scientific">Neobacillus kokaensis</name>
    <dbReference type="NCBI Taxonomy" id="2759023"/>
    <lineage>
        <taxon>Bacteria</taxon>
        <taxon>Bacillati</taxon>
        <taxon>Bacillota</taxon>
        <taxon>Bacilli</taxon>
        <taxon>Bacillales</taxon>
        <taxon>Bacillaceae</taxon>
        <taxon>Neobacillus</taxon>
    </lineage>
</organism>
<dbReference type="Proteomes" id="UP000637074">
    <property type="component" value="Unassembled WGS sequence"/>
</dbReference>
<dbReference type="PANTHER" id="PTHR46623:SF6">
    <property type="entry name" value="ALPHA_BETA-HYDROLASES SUPERFAMILY PROTEIN"/>
    <property type="match status" value="1"/>
</dbReference>
<dbReference type="EMBL" id="BNDS01000048">
    <property type="protein sequence ID" value="GHI01581.1"/>
    <property type="molecule type" value="Genomic_DNA"/>
</dbReference>
<dbReference type="Pfam" id="PF01738">
    <property type="entry name" value="DLH"/>
    <property type="match status" value="1"/>
</dbReference>
<accession>A0ABQ3NCE3</accession>
<dbReference type="InterPro" id="IPR002925">
    <property type="entry name" value="Dienelactn_hydro"/>
</dbReference>
<proteinExistence type="predicted"/>
<comment type="caution">
    <text evidence="2">The sequence shown here is derived from an EMBL/GenBank/DDBJ whole genome shotgun (WGS) entry which is preliminary data.</text>
</comment>
<evidence type="ECO:0000313" key="3">
    <source>
        <dbReference type="Proteomes" id="UP000637074"/>
    </source>
</evidence>
<keyword evidence="3" id="KW-1185">Reference proteome</keyword>
<evidence type="ECO:0000259" key="1">
    <source>
        <dbReference type="Pfam" id="PF01738"/>
    </source>
</evidence>
<protein>
    <submittedName>
        <fullName evidence="2">Hydrolase</fullName>
    </submittedName>
</protein>
<dbReference type="Gene3D" id="3.40.50.1820">
    <property type="entry name" value="alpha/beta hydrolase"/>
    <property type="match status" value="1"/>
</dbReference>
<keyword evidence="2" id="KW-0378">Hydrolase</keyword>
<reference evidence="2 3" key="1">
    <citation type="journal article" date="2022" name="Int. J. Syst. Evol. Microbiol.">
        <title>Neobacillus kokaensis sp. nov., isolated from soil.</title>
        <authorList>
            <person name="Yuki K."/>
            <person name="Matsubara H."/>
            <person name="Yamaguchi S."/>
        </authorList>
    </citation>
    <scope>NUCLEOTIDE SEQUENCE [LARGE SCALE GENOMIC DNA]</scope>
    <source>
        <strain evidence="2 3">LOB 377</strain>
    </source>
</reference>
<dbReference type="GO" id="GO:0016787">
    <property type="term" value="F:hydrolase activity"/>
    <property type="evidence" value="ECO:0007669"/>
    <property type="project" value="UniProtKB-KW"/>
</dbReference>